<dbReference type="AlphaFoldDB" id="A0A2G9YFB4"/>
<sequence>MRKFSRKRDPRKALLRGLAESLILHEKIKTTEAKTKELRPYIEKLITKAKKNTLASRRALLKLFDNNIVRKLEEISRKYLDRQGGYTRIIKLALRGTDAAKMARIEFV</sequence>
<evidence type="ECO:0000256" key="4">
    <source>
        <dbReference type="ARBA" id="ARBA00035494"/>
    </source>
</evidence>
<dbReference type="NCBIfam" id="TIGR00059">
    <property type="entry name" value="L17"/>
    <property type="match status" value="1"/>
</dbReference>
<keyword evidence="2 5" id="KW-0689">Ribosomal protein</keyword>
<protein>
    <recommendedName>
        <fullName evidence="4 6">50S ribosomal protein L17</fullName>
    </recommendedName>
</protein>
<evidence type="ECO:0000313" key="7">
    <source>
        <dbReference type="EMBL" id="PIP17211.1"/>
    </source>
</evidence>
<keyword evidence="3 5" id="KW-0687">Ribonucleoprotein</keyword>
<dbReference type="GO" id="GO:0003735">
    <property type="term" value="F:structural constituent of ribosome"/>
    <property type="evidence" value="ECO:0007669"/>
    <property type="project" value="InterPro"/>
</dbReference>
<dbReference type="Gene3D" id="3.90.1030.10">
    <property type="entry name" value="Ribosomal protein L17"/>
    <property type="match status" value="1"/>
</dbReference>
<dbReference type="Proteomes" id="UP000231480">
    <property type="component" value="Unassembled WGS sequence"/>
</dbReference>
<dbReference type="InterPro" id="IPR047859">
    <property type="entry name" value="Ribosomal_bL17_CS"/>
</dbReference>
<comment type="caution">
    <text evidence="7">The sequence shown here is derived from an EMBL/GenBank/DDBJ whole genome shotgun (WGS) entry which is preliminary data.</text>
</comment>
<comment type="similarity">
    <text evidence="1 5">Belongs to the bacterial ribosomal protein bL17 family.</text>
</comment>
<evidence type="ECO:0000256" key="5">
    <source>
        <dbReference type="RuleBase" id="RU000660"/>
    </source>
</evidence>
<reference evidence="7 8" key="1">
    <citation type="submission" date="2017-09" db="EMBL/GenBank/DDBJ databases">
        <title>Depth-based differentiation of microbial function through sediment-hosted aquifers and enrichment of novel symbionts in the deep terrestrial subsurface.</title>
        <authorList>
            <person name="Probst A.J."/>
            <person name="Ladd B."/>
            <person name="Jarett J.K."/>
            <person name="Geller-Mcgrath D.E."/>
            <person name="Sieber C.M."/>
            <person name="Emerson J.B."/>
            <person name="Anantharaman K."/>
            <person name="Thomas B.C."/>
            <person name="Malmstrom R."/>
            <person name="Stieglmeier M."/>
            <person name="Klingl A."/>
            <person name="Woyke T."/>
            <person name="Ryan C.M."/>
            <person name="Banfield J.F."/>
        </authorList>
    </citation>
    <scope>NUCLEOTIDE SEQUENCE [LARGE SCALE GENOMIC DNA]</scope>
    <source>
        <strain evidence="7">CG23_combo_of_CG06-09_8_20_14_all_37_13</strain>
    </source>
</reference>
<organism evidence="7 8">
    <name type="scientific">Candidatus Portnoybacteria bacterium CG23_combo_of_CG06-09_8_20_14_all_37_13</name>
    <dbReference type="NCBI Taxonomy" id="1974819"/>
    <lineage>
        <taxon>Bacteria</taxon>
        <taxon>Candidatus Portnoyibacteriota</taxon>
    </lineage>
</organism>
<name>A0A2G9YFB4_9BACT</name>
<dbReference type="PANTHER" id="PTHR14413">
    <property type="entry name" value="RIBOSOMAL PROTEIN L17"/>
    <property type="match status" value="1"/>
</dbReference>
<proteinExistence type="inferred from homology"/>
<dbReference type="InterPro" id="IPR036373">
    <property type="entry name" value="Ribosomal_bL17_sf"/>
</dbReference>
<evidence type="ECO:0000256" key="2">
    <source>
        <dbReference type="ARBA" id="ARBA00022980"/>
    </source>
</evidence>
<dbReference type="InterPro" id="IPR000456">
    <property type="entry name" value="Ribosomal_bL17"/>
</dbReference>
<dbReference type="GO" id="GO:0006412">
    <property type="term" value="P:translation"/>
    <property type="evidence" value="ECO:0007669"/>
    <property type="project" value="InterPro"/>
</dbReference>
<dbReference type="PROSITE" id="PS01167">
    <property type="entry name" value="RIBOSOMAL_L17"/>
    <property type="match status" value="1"/>
</dbReference>
<dbReference type="EMBL" id="PCRH01000025">
    <property type="protein sequence ID" value="PIP17211.1"/>
    <property type="molecule type" value="Genomic_DNA"/>
</dbReference>
<accession>A0A2G9YFB4</accession>
<dbReference type="SUPFAM" id="SSF64263">
    <property type="entry name" value="Prokaryotic ribosomal protein L17"/>
    <property type="match status" value="1"/>
</dbReference>
<dbReference type="GO" id="GO:0022625">
    <property type="term" value="C:cytosolic large ribosomal subunit"/>
    <property type="evidence" value="ECO:0007669"/>
    <property type="project" value="TreeGrafter"/>
</dbReference>
<dbReference type="PANTHER" id="PTHR14413:SF16">
    <property type="entry name" value="LARGE RIBOSOMAL SUBUNIT PROTEIN BL17M"/>
    <property type="match status" value="1"/>
</dbReference>
<evidence type="ECO:0000256" key="1">
    <source>
        <dbReference type="ARBA" id="ARBA00008777"/>
    </source>
</evidence>
<gene>
    <name evidence="7" type="ORF">COX44_01175</name>
</gene>
<dbReference type="Pfam" id="PF01196">
    <property type="entry name" value="Ribosomal_L17"/>
    <property type="match status" value="1"/>
</dbReference>
<evidence type="ECO:0000313" key="8">
    <source>
        <dbReference type="Proteomes" id="UP000231480"/>
    </source>
</evidence>
<evidence type="ECO:0000256" key="3">
    <source>
        <dbReference type="ARBA" id="ARBA00023274"/>
    </source>
</evidence>
<evidence type="ECO:0000256" key="6">
    <source>
        <dbReference type="RuleBase" id="RU000661"/>
    </source>
</evidence>